<sequence length="155" mass="16589">MILGIGNDTVDIRRIERTLERHGERFLERVFTPTERAKAERRTERIRASTYAKRFAAKEAASKALGTGFRDGVFFRDLGVVNLRSGQPTLALTGGAAERLLAITPPGHTAQVALTMTDEYPYANAVVVISAVPAEGRPERGPPGGSPEIGGGSSA</sequence>
<keyword evidence="5 8" id="KW-0460">Magnesium</keyword>
<reference evidence="11" key="1">
    <citation type="submission" date="2020-02" db="EMBL/GenBank/DDBJ databases">
        <authorList>
            <person name="Meier V. D."/>
        </authorList>
    </citation>
    <scope>NUCLEOTIDE SEQUENCE</scope>
    <source>
        <strain evidence="11">AVDCRST_MAG04</strain>
    </source>
</reference>
<comment type="function">
    <text evidence="8">Transfers the 4'-phosphopantetheine moiety from coenzyme A to a Ser of acyl-carrier-protein.</text>
</comment>
<dbReference type="HAMAP" id="MF_00101">
    <property type="entry name" value="AcpS"/>
    <property type="match status" value="1"/>
</dbReference>
<dbReference type="InterPro" id="IPR008278">
    <property type="entry name" value="4-PPantetheinyl_Trfase_dom"/>
</dbReference>
<keyword evidence="4 8" id="KW-0276">Fatty acid metabolism</keyword>
<dbReference type="NCBIfam" id="TIGR00556">
    <property type="entry name" value="pantethn_trn"/>
    <property type="match status" value="1"/>
</dbReference>
<comment type="cofactor">
    <cofactor evidence="8">
        <name>Mg(2+)</name>
        <dbReference type="ChEBI" id="CHEBI:18420"/>
    </cofactor>
</comment>
<evidence type="ECO:0000256" key="4">
    <source>
        <dbReference type="ARBA" id="ARBA00022832"/>
    </source>
</evidence>
<accession>A0A6J4I184</accession>
<comment type="similarity">
    <text evidence="8">Belongs to the P-Pant transferase superfamily. AcpS family.</text>
</comment>
<dbReference type="GO" id="GO:0008897">
    <property type="term" value="F:holo-[acyl-carrier-protein] synthase activity"/>
    <property type="evidence" value="ECO:0007669"/>
    <property type="project" value="UniProtKB-UniRule"/>
</dbReference>
<keyword evidence="3 8" id="KW-0479">Metal-binding</keyword>
<comment type="catalytic activity">
    <reaction evidence="8">
        <text>apo-[ACP] + CoA = holo-[ACP] + adenosine 3',5'-bisphosphate + H(+)</text>
        <dbReference type="Rhea" id="RHEA:12068"/>
        <dbReference type="Rhea" id="RHEA-COMP:9685"/>
        <dbReference type="Rhea" id="RHEA-COMP:9690"/>
        <dbReference type="ChEBI" id="CHEBI:15378"/>
        <dbReference type="ChEBI" id="CHEBI:29999"/>
        <dbReference type="ChEBI" id="CHEBI:57287"/>
        <dbReference type="ChEBI" id="CHEBI:58343"/>
        <dbReference type="ChEBI" id="CHEBI:64479"/>
        <dbReference type="EC" id="2.7.8.7"/>
    </reaction>
</comment>
<evidence type="ECO:0000256" key="7">
    <source>
        <dbReference type="ARBA" id="ARBA00023160"/>
    </source>
</evidence>
<protein>
    <recommendedName>
        <fullName evidence="8">Holo-[acyl-carrier-protein] synthase</fullName>
        <shortName evidence="8">Holo-ACP synthase</shortName>
        <ecNumber evidence="8">2.7.8.7</ecNumber>
    </recommendedName>
    <alternativeName>
        <fullName evidence="8">4'-phosphopantetheinyl transferase AcpS</fullName>
    </alternativeName>
</protein>
<dbReference type="InterPro" id="IPR004568">
    <property type="entry name" value="Ppantetheine-prot_Trfase_dom"/>
</dbReference>
<organism evidence="11">
    <name type="scientific">uncultured Acetobacteraceae bacterium</name>
    <dbReference type="NCBI Taxonomy" id="169975"/>
    <lineage>
        <taxon>Bacteria</taxon>
        <taxon>Pseudomonadati</taxon>
        <taxon>Pseudomonadota</taxon>
        <taxon>Alphaproteobacteria</taxon>
        <taxon>Acetobacterales</taxon>
        <taxon>Acetobacteraceae</taxon>
        <taxon>environmental samples</taxon>
    </lineage>
</organism>
<dbReference type="SUPFAM" id="SSF56214">
    <property type="entry name" value="4'-phosphopantetheinyl transferase"/>
    <property type="match status" value="1"/>
</dbReference>
<dbReference type="InterPro" id="IPR037143">
    <property type="entry name" value="4-PPantetheinyl_Trfase_dom_sf"/>
</dbReference>
<dbReference type="GO" id="GO:0005737">
    <property type="term" value="C:cytoplasm"/>
    <property type="evidence" value="ECO:0007669"/>
    <property type="project" value="UniProtKB-SubCell"/>
</dbReference>
<feature type="binding site" evidence="8">
    <location>
        <position position="8"/>
    </location>
    <ligand>
        <name>Mg(2+)</name>
        <dbReference type="ChEBI" id="CHEBI:18420"/>
    </ligand>
</feature>
<dbReference type="Pfam" id="PF01648">
    <property type="entry name" value="ACPS"/>
    <property type="match status" value="1"/>
</dbReference>
<dbReference type="GO" id="GO:0006633">
    <property type="term" value="P:fatty acid biosynthetic process"/>
    <property type="evidence" value="ECO:0007669"/>
    <property type="project" value="UniProtKB-UniRule"/>
</dbReference>
<keyword evidence="7 8" id="KW-0275">Fatty acid biosynthesis</keyword>
<dbReference type="EC" id="2.7.8.7" evidence="8"/>
<dbReference type="Gene3D" id="3.90.470.20">
    <property type="entry name" value="4'-phosphopantetheinyl transferase domain"/>
    <property type="match status" value="1"/>
</dbReference>
<feature type="domain" description="4'-phosphopantetheinyl transferase" evidence="10">
    <location>
        <begin position="4"/>
        <end position="100"/>
    </location>
</feature>
<keyword evidence="2 8" id="KW-0808">Transferase</keyword>
<evidence type="ECO:0000256" key="5">
    <source>
        <dbReference type="ARBA" id="ARBA00022842"/>
    </source>
</evidence>
<keyword evidence="1 8" id="KW-0444">Lipid biosynthesis</keyword>
<evidence type="ECO:0000259" key="10">
    <source>
        <dbReference type="Pfam" id="PF01648"/>
    </source>
</evidence>
<evidence type="ECO:0000256" key="9">
    <source>
        <dbReference type="SAM" id="MobiDB-lite"/>
    </source>
</evidence>
<evidence type="ECO:0000256" key="2">
    <source>
        <dbReference type="ARBA" id="ARBA00022679"/>
    </source>
</evidence>
<evidence type="ECO:0000256" key="3">
    <source>
        <dbReference type="ARBA" id="ARBA00022723"/>
    </source>
</evidence>
<dbReference type="GO" id="GO:0000287">
    <property type="term" value="F:magnesium ion binding"/>
    <property type="evidence" value="ECO:0007669"/>
    <property type="project" value="UniProtKB-UniRule"/>
</dbReference>
<dbReference type="EMBL" id="CADCTL010000102">
    <property type="protein sequence ID" value="CAA9237541.1"/>
    <property type="molecule type" value="Genomic_DNA"/>
</dbReference>
<keyword evidence="8" id="KW-0963">Cytoplasm</keyword>
<gene>
    <name evidence="8" type="primary">acpS</name>
    <name evidence="11" type="ORF">AVDCRST_MAG04-1448</name>
</gene>
<keyword evidence="6 8" id="KW-0443">Lipid metabolism</keyword>
<comment type="subcellular location">
    <subcellularLocation>
        <location evidence="8">Cytoplasm</location>
    </subcellularLocation>
</comment>
<proteinExistence type="inferred from homology"/>
<feature type="region of interest" description="Disordered" evidence="9">
    <location>
        <begin position="134"/>
        <end position="155"/>
    </location>
</feature>
<evidence type="ECO:0000256" key="1">
    <source>
        <dbReference type="ARBA" id="ARBA00022516"/>
    </source>
</evidence>
<name>A0A6J4I184_9PROT</name>
<dbReference type="AlphaFoldDB" id="A0A6J4I184"/>
<dbReference type="NCBIfam" id="TIGR00516">
    <property type="entry name" value="acpS"/>
    <property type="match status" value="1"/>
</dbReference>
<feature type="binding site" evidence="8">
    <location>
        <position position="59"/>
    </location>
    <ligand>
        <name>Mg(2+)</name>
        <dbReference type="ChEBI" id="CHEBI:18420"/>
    </ligand>
</feature>
<dbReference type="InterPro" id="IPR002582">
    <property type="entry name" value="ACPS"/>
</dbReference>
<evidence type="ECO:0000256" key="8">
    <source>
        <dbReference type="HAMAP-Rule" id="MF_00101"/>
    </source>
</evidence>
<evidence type="ECO:0000313" key="11">
    <source>
        <dbReference type="EMBL" id="CAA9237541.1"/>
    </source>
</evidence>
<evidence type="ECO:0000256" key="6">
    <source>
        <dbReference type="ARBA" id="ARBA00023098"/>
    </source>
</evidence>